<accession>A0A5J6WM25</accession>
<dbReference type="Pfam" id="PF01471">
    <property type="entry name" value="PG_binding_1"/>
    <property type="match status" value="1"/>
</dbReference>
<dbReference type="CDD" id="cd00009">
    <property type="entry name" value="AAA"/>
    <property type="match status" value="1"/>
</dbReference>
<dbReference type="Proteomes" id="UP000327424">
    <property type="component" value="Chromosome"/>
</dbReference>
<dbReference type="InterPro" id="IPR048809">
    <property type="entry name" value="GspA_C39-like"/>
</dbReference>
<dbReference type="Pfam" id="PF21327">
    <property type="entry name" value="GspA_C39-like"/>
    <property type="match status" value="1"/>
</dbReference>
<dbReference type="SUPFAM" id="SSF52540">
    <property type="entry name" value="P-loop containing nucleoside triphosphate hydrolases"/>
    <property type="match status" value="1"/>
</dbReference>
<dbReference type="Gene3D" id="3.90.70.10">
    <property type="entry name" value="Cysteine proteinases"/>
    <property type="match status" value="1"/>
</dbReference>
<dbReference type="InterPro" id="IPR049945">
    <property type="entry name" value="AAA_22"/>
</dbReference>
<reference evidence="2 3" key="1">
    <citation type="submission" date="2019-09" db="EMBL/GenBank/DDBJ databases">
        <title>Hybrid Assembly of the complete Genome of the Deep-Sea Bacterium Moritella marina from long Nanopore and Illumina reads.</title>
        <authorList>
            <person name="Magin S."/>
            <person name="Georgoulis A."/>
            <person name="Papadimitriou K."/>
            <person name="Iliakis G."/>
            <person name="Vorgias C.E."/>
        </authorList>
    </citation>
    <scope>NUCLEOTIDE SEQUENCE [LARGE SCALE GENOMIC DNA]</scope>
    <source>
        <strain evidence="2 3">MP-1</strain>
    </source>
</reference>
<dbReference type="InterPro" id="IPR003593">
    <property type="entry name" value="AAA+_ATPase"/>
</dbReference>
<feature type="domain" description="AAA+ ATPase" evidence="1">
    <location>
        <begin position="42"/>
        <end position="196"/>
    </location>
</feature>
<sequence length="565" mass="62884">MYTEFFHLKEMPFSIAPDPRFFFMSDRHKEALTHLTYGLQGAGGFIMLTGEVGTGKTTVSRALIQELTKTTVLGYIHNPAVSELELLATLCDEFKLDYDKHNLSLKMLFDLLHHYLLANCQQDRSCVVIIDEAQLLSTAALEQLRLLTNLDVNHKKLLHIVLIGQPELQQKLKQPELRQLAQRITARYHLLPLTELELASYVAYRLSIASGNPGLFSSKILKRIHQHTEGVPRLVNLVCDKSLYYAFKTREDKISPQHVLAAVKTVAISTPVKAKKTAPTISLLVGILCLGGVVAAFQLGLLNQTEDNVAVVQHDELIPIIAPVITATEVASSGDSIAQLGNEGHDDLAVVANNQVMTDKALSSDIKSARQGNAATQFLFKEWGYDITLEEASCRNAQYAKLRCLQRQGNYAQLVQYNLPAVVRLLDNLGEAYYATLLSITPLGVELQLSNSHLLVSQAWFEKNWTGDFTLFWTAPSRFRNSLKQNDKGELVRWLDKNISAALGEDTLSGSKFDWLLMQKVMRFQQQSGLTADGIVGPQTMMTIVHYADSTVPKLSVATHIAEDK</sequence>
<organism evidence="2 3">
    <name type="scientific">Moritella marina ATCC 15381</name>
    <dbReference type="NCBI Taxonomy" id="1202962"/>
    <lineage>
        <taxon>Bacteria</taxon>
        <taxon>Pseudomonadati</taxon>
        <taxon>Pseudomonadota</taxon>
        <taxon>Gammaproteobacteria</taxon>
        <taxon>Alteromonadales</taxon>
        <taxon>Moritellaceae</taxon>
        <taxon>Moritella</taxon>
    </lineage>
</organism>
<dbReference type="PANTHER" id="PTHR35894">
    <property type="entry name" value="GENERAL SECRETION PATHWAY PROTEIN A-RELATED"/>
    <property type="match status" value="1"/>
</dbReference>
<dbReference type="Gene3D" id="1.10.101.10">
    <property type="entry name" value="PGBD-like superfamily/PGBD"/>
    <property type="match status" value="1"/>
</dbReference>
<dbReference type="Pfam" id="PF13401">
    <property type="entry name" value="AAA_22"/>
    <property type="match status" value="1"/>
</dbReference>
<evidence type="ECO:0000313" key="2">
    <source>
        <dbReference type="EMBL" id="QFI39097.1"/>
    </source>
</evidence>
<dbReference type="Gene3D" id="3.40.50.300">
    <property type="entry name" value="P-loop containing nucleotide triphosphate hydrolases"/>
    <property type="match status" value="1"/>
</dbReference>
<evidence type="ECO:0000313" key="3">
    <source>
        <dbReference type="Proteomes" id="UP000327424"/>
    </source>
</evidence>
<dbReference type="InterPro" id="IPR052026">
    <property type="entry name" value="ExeA_AAA_ATPase_DNA-bind"/>
</dbReference>
<dbReference type="EMBL" id="CP044399">
    <property type="protein sequence ID" value="QFI39097.1"/>
    <property type="molecule type" value="Genomic_DNA"/>
</dbReference>
<dbReference type="SUPFAM" id="SSF47090">
    <property type="entry name" value="PGBD-like"/>
    <property type="match status" value="1"/>
</dbReference>
<dbReference type="InterPro" id="IPR036365">
    <property type="entry name" value="PGBD-like_sf"/>
</dbReference>
<protein>
    <submittedName>
        <fullName evidence="2">AAA family ATPase</fullName>
    </submittedName>
</protein>
<proteinExistence type="predicted"/>
<dbReference type="AlphaFoldDB" id="A0A5J6WM25"/>
<dbReference type="KEGG" id="mmaa:FR932_15140"/>
<evidence type="ECO:0000259" key="1">
    <source>
        <dbReference type="SMART" id="SM00382"/>
    </source>
</evidence>
<dbReference type="InterPro" id="IPR002477">
    <property type="entry name" value="Peptidoglycan-bd-like"/>
</dbReference>
<dbReference type="RefSeq" id="WP_019442284.1">
    <property type="nucleotide sequence ID" value="NZ_ALOE01000029.1"/>
</dbReference>
<name>A0A5J6WM25_MORMI</name>
<dbReference type="InterPro" id="IPR036366">
    <property type="entry name" value="PGBDSf"/>
</dbReference>
<keyword evidence="3" id="KW-1185">Reference proteome</keyword>
<dbReference type="PANTHER" id="PTHR35894:SF1">
    <property type="entry name" value="PHOSPHORIBULOKINASE _ URIDINE KINASE FAMILY"/>
    <property type="match status" value="1"/>
</dbReference>
<dbReference type="OrthoDB" id="9780149at2"/>
<gene>
    <name evidence="2" type="ORF">FR932_15140</name>
</gene>
<dbReference type="InterPro" id="IPR027417">
    <property type="entry name" value="P-loop_NTPase"/>
</dbReference>
<dbReference type="SMART" id="SM00382">
    <property type="entry name" value="AAA"/>
    <property type="match status" value="1"/>
</dbReference>
<dbReference type="GO" id="GO:0016887">
    <property type="term" value="F:ATP hydrolysis activity"/>
    <property type="evidence" value="ECO:0007669"/>
    <property type="project" value="InterPro"/>
</dbReference>